<dbReference type="Gene3D" id="3.10.180.10">
    <property type="entry name" value="2,3-Dihydroxybiphenyl 1,2-Dioxygenase, domain 1"/>
    <property type="match status" value="1"/>
</dbReference>
<proteinExistence type="inferred from homology"/>
<name>A0A086CHS2_9CHRO</name>
<evidence type="ECO:0000313" key="15">
    <source>
        <dbReference type="EMBL" id="KFF41736.1"/>
    </source>
</evidence>
<evidence type="ECO:0000256" key="8">
    <source>
        <dbReference type="ARBA" id="ARBA00030892"/>
    </source>
</evidence>
<accession>A0A086CHS2</accession>
<comment type="caution">
    <text evidence="15">The sequence shown here is derived from an EMBL/GenBank/DDBJ whole genome shotgun (WGS) entry which is preliminary data.</text>
</comment>
<feature type="binding site" evidence="13">
    <location>
        <position position="122"/>
    </location>
    <ligand>
        <name>Zn(2+)</name>
        <dbReference type="ChEBI" id="CHEBI:29105"/>
        <note>ligand shared between dimeric partners</note>
    </ligand>
</feature>
<evidence type="ECO:0000256" key="4">
    <source>
        <dbReference type="ARBA" id="ARBA00022723"/>
    </source>
</evidence>
<dbReference type="GO" id="GO:0019243">
    <property type="term" value="P:methylglyoxal catabolic process to D-lactate via S-lactoyl-glutathione"/>
    <property type="evidence" value="ECO:0007669"/>
    <property type="project" value="TreeGrafter"/>
</dbReference>
<feature type="domain" description="VOC" evidence="14">
    <location>
        <begin position="2"/>
        <end position="126"/>
    </location>
</feature>
<evidence type="ECO:0000256" key="10">
    <source>
        <dbReference type="ARBA" id="ARBA00033298"/>
    </source>
</evidence>
<dbReference type="EMBL" id="JPSP01000003">
    <property type="protein sequence ID" value="KFF41736.1"/>
    <property type="molecule type" value="Genomic_DNA"/>
</dbReference>
<dbReference type="PROSITE" id="PS00935">
    <property type="entry name" value="GLYOXALASE_I_2"/>
    <property type="match status" value="1"/>
</dbReference>
<evidence type="ECO:0000256" key="13">
    <source>
        <dbReference type="PIRSR" id="PIRSR604361-3"/>
    </source>
</evidence>
<evidence type="ECO:0000256" key="7">
    <source>
        <dbReference type="ARBA" id="ARBA00030537"/>
    </source>
</evidence>
<dbReference type="GO" id="GO:0046872">
    <property type="term" value="F:metal ion binding"/>
    <property type="evidence" value="ECO:0007669"/>
    <property type="project" value="UniProtKB-KW"/>
</dbReference>
<comment type="pathway">
    <text evidence="1">Secondary metabolite metabolism; methylglyoxal degradation; (R)-lactate from methylglyoxal: step 1/2.</text>
</comment>
<evidence type="ECO:0000256" key="12">
    <source>
        <dbReference type="PIRSR" id="PIRSR604361-1"/>
    </source>
</evidence>
<sequence>MHLLHTMLRVKDLEESLSFYCDILEMKLIKRKDYPEGEFTLAFVGYSQESNSTLIELTHNWKPTNYNLGNAYGHIAIGVNNIYSTCNAIKQKGWNVTREPGPMKYGNTIIAFIVDPNGYAIELIQIEN</sequence>
<dbReference type="InterPro" id="IPR004361">
    <property type="entry name" value="Glyoxalase_1"/>
</dbReference>
<evidence type="ECO:0000256" key="5">
    <source>
        <dbReference type="ARBA" id="ARBA00023239"/>
    </source>
</evidence>
<evidence type="ECO:0000259" key="14">
    <source>
        <dbReference type="PROSITE" id="PS51819"/>
    </source>
</evidence>
<dbReference type="GO" id="GO:0004462">
    <property type="term" value="F:lactoylglutathione lyase activity"/>
    <property type="evidence" value="ECO:0007669"/>
    <property type="project" value="UniProtKB-EC"/>
</dbReference>
<comment type="cofactor">
    <cofactor evidence="13">
        <name>Zn(2+)</name>
        <dbReference type="ChEBI" id="CHEBI:29105"/>
    </cofactor>
    <text evidence="13">Binds 1 zinc ion per subunit. In the homodimer, two zinc ions are bound between subunits.</text>
</comment>
<evidence type="ECO:0000256" key="9">
    <source>
        <dbReference type="ARBA" id="ARBA00032460"/>
    </source>
</evidence>
<feature type="binding site" evidence="13">
    <location>
        <position position="74"/>
    </location>
    <ligand>
        <name>Zn(2+)</name>
        <dbReference type="ChEBI" id="CHEBI:29105"/>
        <note>ligand shared between dimeric partners</note>
    </ligand>
</feature>
<comment type="similarity">
    <text evidence="2">Belongs to the glyoxalase I family.</text>
</comment>
<dbReference type="InterPro" id="IPR018146">
    <property type="entry name" value="Glyoxalase_1_CS"/>
</dbReference>
<evidence type="ECO:0000256" key="6">
    <source>
        <dbReference type="ARBA" id="ARBA00030291"/>
    </source>
</evidence>
<dbReference type="AlphaFoldDB" id="A0A086CHS2"/>
<feature type="binding site" evidence="13">
    <location>
        <position position="56"/>
    </location>
    <ligand>
        <name>Zn(2+)</name>
        <dbReference type="ChEBI" id="CHEBI:29105"/>
        <note>ligand shared between dimeric partners</note>
    </ligand>
</feature>
<dbReference type="PATRIC" id="fig|1527444.3.peg.346"/>
<feature type="active site" description="Proton donor/acceptor" evidence="12">
    <location>
        <position position="122"/>
    </location>
</feature>
<organism evidence="15 16">
    <name type="scientific">Candidatus Atelocyanobacterium thalassa isolate SIO64986</name>
    <dbReference type="NCBI Taxonomy" id="1527444"/>
    <lineage>
        <taxon>Bacteria</taxon>
        <taxon>Bacillati</taxon>
        <taxon>Cyanobacteriota</taxon>
        <taxon>Cyanophyceae</taxon>
        <taxon>Oscillatoriophycideae</taxon>
        <taxon>Chroococcales</taxon>
        <taxon>Aphanothecaceae</taxon>
        <taxon>Candidatus Atelocyanobacterium</taxon>
        <taxon>Candidatus Atelocyanobacterium thalassae</taxon>
    </lineage>
</organism>
<dbReference type="PANTHER" id="PTHR46036">
    <property type="entry name" value="LACTOYLGLUTATHIONE LYASE"/>
    <property type="match status" value="1"/>
</dbReference>
<evidence type="ECO:0000256" key="1">
    <source>
        <dbReference type="ARBA" id="ARBA00005008"/>
    </source>
</evidence>
<dbReference type="STRING" id="1527444.ucyna2_00360"/>
<evidence type="ECO:0000256" key="11">
    <source>
        <dbReference type="ARBA" id="ARBA00048273"/>
    </source>
</evidence>
<evidence type="ECO:0000313" key="16">
    <source>
        <dbReference type="Proteomes" id="UP000028922"/>
    </source>
</evidence>
<dbReference type="GO" id="GO:0005737">
    <property type="term" value="C:cytoplasm"/>
    <property type="evidence" value="ECO:0007669"/>
    <property type="project" value="TreeGrafter"/>
</dbReference>
<dbReference type="EC" id="4.4.1.5" evidence="3"/>
<evidence type="ECO:0000256" key="3">
    <source>
        <dbReference type="ARBA" id="ARBA00012081"/>
    </source>
</evidence>
<reference evidence="15 16" key="1">
    <citation type="submission" date="2014-08" db="EMBL/GenBank/DDBJ databases">
        <title>Comparative genomics reveals surprising divergence of two closely related strains of uncultivated UCYN-A cyanobacteria.</title>
        <authorList>
            <person name="Bombar D."/>
            <person name="Heller P."/>
            <person name="Sanchez-Baracaldo P."/>
            <person name="Carter B.J."/>
            <person name="Zert J.P."/>
        </authorList>
    </citation>
    <scope>NUCLEOTIDE SEQUENCE [LARGE SCALE GENOMIC DNA]</scope>
</reference>
<keyword evidence="4 13" id="KW-0479">Metal-binding</keyword>
<keyword evidence="5 15" id="KW-0456">Lyase</keyword>
<keyword evidence="13" id="KW-0862">Zinc</keyword>
<dbReference type="Pfam" id="PF00903">
    <property type="entry name" value="Glyoxalase"/>
    <property type="match status" value="1"/>
</dbReference>
<dbReference type="PANTHER" id="PTHR46036:SF5">
    <property type="entry name" value="LACTOYLGLUTATHIONE LYASE"/>
    <property type="match status" value="1"/>
</dbReference>
<dbReference type="CDD" id="cd16358">
    <property type="entry name" value="GlxI_Ni"/>
    <property type="match status" value="1"/>
</dbReference>
<dbReference type="PROSITE" id="PS51819">
    <property type="entry name" value="VOC"/>
    <property type="match status" value="1"/>
</dbReference>
<evidence type="ECO:0000256" key="2">
    <source>
        <dbReference type="ARBA" id="ARBA00010363"/>
    </source>
</evidence>
<protein>
    <recommendedName>
        <fullName evidence="3">lactoylglutathione lyase</fullName>
        <ecNumber evidence="3">4.4.1.5</ecNumber>
    </recommendedName>
    <alternativeName>
        <fullName evidence="8">Aldoketomutase</fullName>
    </alternativeName>
    <alternativeName>
        <fullName evidence="7">Glyoxalase I</fullName>
    </alternativeName>
    <alternativeName>
        <fullName evidence="6">Ketone-aldehyde mutase</fullName>
    </alternativeName>
    <alternativeName>
        <fullName evidence="9">Methylglyoxalase</fullName>
    </alternativeName>
    <alternativeName>
        <fullName evidence="10">S-D-lactoylglutathione methylglyoxal lyase</fullName>
    </alternativeName>
</protein>
<dbReference type="eggNOG" id="COG0346">
    <property type="taxonomic scope" value="Bacteria"/>
</dbReference>
<dbReference type="Proteomes" id="UP000028922">
    <property type="component" value="Unassembled WGS sequence"/>
</dbReference>
<dbReference type="InterPro" id="IPR037523">
    <property type="entry name" value="VOC_core"/>
</dbReference>
<dbReference type="InterPro" id="IPR029068">
    <property type="entry name" value="Glyas_Bleomycin-R_OHBP_Dase"/>
</dbReference>
<dbReference type="UniPathway" id="UPA00619">
    <property type="reaction ID" value="UER00675"/>
</dbReference>
<dbReference type="NCBIfam" id="TIGR00068">
    <property type="entry name" value="glyox_I"/>
    <property type="match status" value="1"/>
</dbReference>
<gene>
    <name evidence="15" type="ORF">ucyna2_00360</name>
</gene>
<dbReference type="InterPro" id="IPR004360">
    <property type="entry name" value="Glyas_Fos-R_dOase_dom"/>
</dbReference>
<dbReference type="SUPFAM" id="SSF54593">
    <property type="entry name" value="Glyoxalase/Bleomycin resistance protein/Dihydroxybiphenyl dioxygenase"/>
    <property type="match status" value="1"/>
</dbReference>
<comment type="catalytic activity">
    <reaction evidence="11">
        <text>(R)-S-lactoylglutathione = methylglyoxal + glutathione</text>
        <dbReference type="Rhea" id="RHEA:19069"/>
        <dbReference type="ChEBI" id="CHEBI:17158"/>
        <dbReference type="ChEBI" id="CHEBI:57474"/>
        <dbReference type="ChEBI" id="CHEBI:57925"/>
        <dbReference type="EC" id="4.4.1.5"/>
    </reaction>
</comment>